<dbReference type="Gene3D" id="3.30.930.10">
    <property type="entry name" value="Bira Bifunctional Protein, Domain 2"/>
    <property type="match status" value="2"/>
</dbReference>
<dbReference type="FunFam" id="3.30.930.10:FF:000065">
    <property type="entry name" value="Proline--tRNA ligase"/>
    <property type="match status" value="1"/>
</dbReference>
<evidence type="ECO:0000256" key="11">
    <source>
        <dbReference type="ARBA" id="ARBA00060755"/>
    </source>
</evidence>
<evidence type="ECO:0000313" key="14">
    <source>
        <dbReference type="EMBL" id="MBS5519155.1"/>
    </source>
</evidence>
<dbReference type="InterPro" id="IPR007214">
    <property type="entry name" value="YbaK/aa-tRNA-synth-assoc-dom"/>
</dbReference>
<dbReference type="SUPFAM" id="SSF55681">
    <property type="entry name" value="Class II aaRS and biotin synthetases"/>
    <property type="match status" value="1"/>
</dbReference>
<dbReference type="CDD" id="cd04334">
    <property type="entry name" value="ProRS-INS"/>
    <property type="match status" value="1"/>
</dbReference>
<keyword evidence="3 12" id="KW-0963">Cytoplasm</keyword>
<dbReference type="GO" id="GO:0016740">
    <property type="term" value="F:transferase activity"/>
    <property type="evidence" value="ECO:0007669"/>
    <property type="project" value="UniProtKB-ARBA"/>
</dbReference>
<dbReference type="InterPro" id="IPR036621">
    <property type="entry name" value="Anticodon-bd_dom_sf"/>
</dbReference>
<gene>
    <name evidence="12" type="primary">proS</name>
    <name evidence="14" type="ORF">KHX13_02285</name>
</gene>
<dbReference type="InterPro" id="IPR033730">
    <property type="entry name" value="ProRS_core_prok"/>
</dbReference>
<dbReference type="PANTHER" id="PTHR42753">
    <property type="entry name" value="MITOCHONDRIAL RIBOSOME PROTEIN L39/PROLYL-TRNA LIGASE FAMILY MEMBER"/>
    <property type="match status" value="1"/>
</dbReference>
<dbReference type="GO" id="GO:0006433">
    <property type="term" value="P:prolyl-tRNA aminoacylation"/>
    <property type="evidence" value="ECO:0007669"/>
    <property type="project" value="UniProtKB-UniRule"/>
</dbReference>
<name>A0A943I0R6_9FIRM</name>
<dbReference type="InterPro" id="IPR044140">
    <property type="entry name" value="ProRS_anticodon_short"/>
</dbReference>
<dbReference type="Pfam" id="PF04073">
    <property type="entry name" value="tRNA_edit"/>
    <property type="match status" value="1"/>
</dbReference>
<evidence type="ECO:0000256" key="5">
    <source>
        <dbReference type="ARBA" id="ARBA00022741"/>
    </source>
</evidence>
<comment type="catalytic activity">
    <reaction evidence="9 12">
        <text>tRNA(Pro) + L-proline + ATP = L-prolyl-tRNA(Pro) + AMP + diphosphate</text>
        <dbReference type="Rhea" id="RHEA:14305"/>
        <dbReference type="Rhea" id="RHEA-COMP:9700"/>
        <dbReference type="Rhea" id="RHEA-COMP:9702"/>
        <dbReference type="ChEBI" id="CHEBI:30616"/>
        <dbReference type="ChEBI" id="CHEBI:33019"/>
        <dbReference type="ChEBI" id="CHEBI:60039"/>
        <dbReference type="ChEBI" id="CHEBI:78442"/>
        <dbReference type="ChEBI" id="CHEBI:78532"/>
        <dbReference type="ChEBI" id="CHEBI:456215"/>
        <dbReference type="EC" id="6.1.1.15"/>
    </reaction>
</comment>
<dbReference type="CDD" id="cd00861">
    <property type="entry name" value="ProRS_anticodon_short"/>
    <property type="match status" value="1"/>
</dbReference>
<dbReference type="InterPro" id="IPR045864">
    <property type="entry name" value="aa-tRNA-synth_II/BPL/LPL"/>
</dbReference>
<evidence type="ECO:0000256" key="8">
    <source>
        <dbReference type="ARBA" id="ARBA00023146"/>
    </source>
</evidence>
<dbReference type="EC" id="6.1.1.15" evidence="12"/>
<evidence type="ECO:0000256" key="1">
    <source>
        <dbReference type="ARBA" id="ARBA00004496"/>
    </source>
</evidence>
<keyword evidence="7 12" id="KW-0648">Protein biosynthesis</keyword>
<keyword evidence="8 12" id="KW-0030">Aminoacyl-tRNA synthetase</keyword>
<comment type="function">
    <text evidence="10 12">Catalyzes the attachment of proline to tRNA(Pro) in a two-step reaction: proline is first activated by ATP to form Pro-AMP and then transferred to the acceptor end of tRNA(Pro). As ProRS can inadvertently accommodate and process non-cognate amino acids such as alanine and cysteine, to avoid such errors it has two additional distinct editing activities against alanine. One activity is designated as 'pretransfer' editing and involves the tRNA(Pro)-independent hydrolysis of activated Ala-AMP. The other activity is designated 'posttransfer' editing and involves deacylation of mischarged Ala-tRNA(Pro). The misacylated Cys-tRNA(Pro) is not edited by ProRS.</text>
</comment>
<dbReference type="InterPro" id="IPR036754">
    <property type="entry name" value="YbaK/aa-tRNA-synt-asso_dom_sf"/>
</dbReference>
<evidence type="ECO:0000256" key="3">
    <source>
        <dbReference type="ARBA" id="ARBA00022490"/>
    </source>
</evidence>
<dbReference type="FunFam" id="3.30.930.10:FF:000066">
    <property type="entry name" value="Proline--tRNA ligase"/>
    <property type="match status" value="1"/>
</dbReference>
<keyword evidence="6 12" id="KW-0067">ATP-binding</keyword>
<dbReference type="CDD" id="cd00779">
    <property type="entry name" value="ProRS_core_prok"/>
    <property type="match status" value="1"/>
</dbReference>
<dbReference type="SUPFAM" id="SSF52954">
    <property type="entry name" value="Class II aaRS ABD-related"/>
    <property type="match status" value="1"/>
</dbReference>
<dbReference type="InterPro" id="IPR004154">
    <property type="entry name" value="Anticodon-bd"/>
</dbReference>
<organism evidence="14 15">
    <name type="scientific">Acidaminococcus intestini</name>
    <dbReference type="NCBI Taxonomy" id="187327"/>
    <lineage>
        <taxon>Bacteria</taxon>
        <taxon>Bacillati</taxon>
        <taxon>Bacillota</taxon>
        <taxon>Negativicutes</taxon>
        <taxon>Acidaminococcales</taxon>
        <taxon>Acidaminococcaceae</taxon>
        <taxon>Acidaminococcus</taxon>
    </lineage>
</organism>
<comment type="similarity">
    <text evidence="11 12">Belongs to the class-II aminoacyl-tRNA synthetase family. ProS type 1 subfamily.</text>
</comment>
<evidence type="ECO:0000256" key="2">
    <source>
        <dbReference type="ARBA" id="ARBA00011738"/>
    </source>
</evidence>
<dbReference type="HAMAP" id="MF_01569">
    <property type="entry name" value="Pro_tRNA_synth_type1"/>
    <property type="match status" value="1"/>
</dbReference>
<evidence type="ECO:0000256" key="9">
    <source>
        <dbReference type="ARBA" id="ARBA00047671"/>
    </source>
</evidence>
<proteinExistence type="inferred from homology"/>
<dbReference type="EMBL" id="JAGZCZ010000002">
    <property type="protein sequence ID" value="MBS5519155.1"/>
    <property type="molecule type" value="Genomic_DNA"/>
</dbReference>
<protein>
    <recommendedName>
        <fullName evidence="12">Proline--tRNA ligase</fullName>
        <ecNumber evidence="12">6.1.1.15</ecNumber>
    </recommendedName>
    <alternativeName>
        <fullName evidence="12">Prolyl-tRNA synthetase</fullName>
        <shortName evidence="12">ProRS</shortName>
    </alternativeName>
</protein>
<dbReference type="GO" id="GO:0005829">
    <property type="term" value="C:cytosol"/>
    <property type="evidence" value="ECO:0007669"/>
    <property type="project" value="TreeGrafter"/>
</dbReference>
<dbReference type="PROSITE" id="PS50862">
    <property type="entry name" value="AA_TRNA_LIGASE_II"/>
    <property type="match status" value="1"/>
</dbReference>
<dbReference type="GO" id="GO:0140096">
    <property type="term" value="F:catalytic activity, acting on a protein"/>
    <property type="evidence" value="ECO:0007669"/>
    <property type="project" value="UniProtKB-ARBA"/>
</dbReference>
<dbReference type="InterPro" id="IPR002316">
    <property type="entry name" value="Pro-tRNA-ligase_IIa"/>
</dbReference>
<comment type="subunit">
    <text evidence="2 12">Homodimer.</text>
</comment>
<dbReference type="Proteomes" id="UP000754226">
    <property type="component" value="Unassembled WGS sequence"/>
</dbReference>
<keyword evidence="5 12" id="KW-0547">Nucleotide-binding</keyword>
<reference evidence="14" key="1">
    <citation type="submission" date="2021-02" db="EMBL/GenBank/DDBJ databases">
        <title>Infant gut strain persistence is associated with maternal origin, phylogeny, and functional potential including surface adhesion and iron acquisition.</title>
        <authorList>
            <person name="Lou Y.C."/>
        </authorList>
    </citation>
    <scope>NUCLEOTIDE SEQUENCE</scope>
    <source>
        <strain evidence="14">L3_106_000M1_dasL3_106_000M1_concoct_15</strain>
    </source>
</reference>
<comment type="caution">
    <text evidence="14">The sequence shown here is derived from an EMBL/GenBank/DDBJ whole genome shotgun (WGS) entry which is preliminary data.</text>
</comment>
<dbReference type="NCBIfam" id="TIGR00409">
    <property type="entry name" value="proS_fam_II"/>
    <property type="match status" value="1"/>
</dbReference>
<dbReference type="Pfam" id="PF00587">
    <property type="entry name" value="tRNA-synt_2b"/>
    <property type="match status" value="1"/>
</dbReference>
<accession>A0A943I0R6</accession>
<evidence type="ECO:0000313" key="15">
    <source>
        <dbReference type="Proteomes" id="UP000754226"/>
    </source>
</evidence>
<evidence type="ECO:0000256" key="12">
    <source>
        <dbReference type="HAMAP-Rule" id="MF_01569"/>
    </source>
</evidence>
<dbReference type="InterPro" id="IPR023717">
    <property type="entry name" value="Pro-tRNA-Synthase_IIa_type1"/>
</dbReference>
<dbReference type="Pfam" id="PF03129">
    <property type="entry name" value="HGTP_anticodon"/>
    <property type="match status" value="1"/>
</dbReference>
<comment type="domain">
    <text evidence="12">Consists of three domains: the N-terminal catalytic domain, the editing domain and the C-terminal anticodon-binding domain.</text>
</comment>
<keyword evidence="4 12" id="KW-0436">Ligase</keyword>
<evidence type="ECO:0000256" key="10">
    <source>
        <dbReference type="ARBA" id="ARBA00053664"/>
    </source>
</evidence>
<dbReference type="NCBIfam" id="NF006625">
    <property type="entry name" value="PRK09194.1"/>
    <property type="match status" value="1"/>
</dbReference>
<dbReference type="Gene3D" id="3.40.50.800">
    <property type="entry name" value="Anticodon-binding domain"/>
    <property type="match status" value="1"/>
</dbReference>
<dbReference type="InterPro" id="IPR050062">
    <property type="entry name" value="Pro-tRNA_synthetase"/>
</dbReference>
<dbReference type="InterPro" id="IPR004500">
    <property type="entry name" value="Pro-tRNA-synth_IIa_bac-type"/>
</dbReference>
<comment type="subcellular location">
    <subcellularLocation>
        <location evidence="1 12">Cytoplasm</location>
    </subcellularLocation>
</comment>
<dbReference type="PANTHER" id="PTHR42753:SF2">
    <property type="entry name" value="PROLINE--TRNA LIGASE"/>
    <property type="match status" value="1"/>
</dbReference>
<evidence type="ECO:0000259" key="13">
    <source>
        <dbReference type="PROSITE" id="PS50862"/>
    </source>
</evidence>
<dbReference type="PRINTS" id="PR01046">
    <property type="entry name" value="TRNASYNTHPRO"/>
</dbReference>
<dbReference type="InterPro" id="IPR006195">
    <property type="entry name" value="aa-tRNA-synth_II"/>
</dbReference>
<dbReference type="InterPro" id="IPR002314">
    <property type="entry name" value="aa-tRNA-synt_IIb"/>
</dbReference>
<dbReference type="SUPFAM" id="SSF55826">
    <property type="entry name" value="YbaK/ProRS associated domain"/>
    <property type="match status" value="1"/>
</dbReference>
<sequence length="571" mass="63646">MLVSKLYAPTLREVPAEAVLESHKLMLRAGYIRKIAGGLYTYLPLAWKSIKKIERIIREEMDAIDSQEIMMPIVQPSEIWKESGRWDVYGAEMFRVRDRHGREFCLGPTHEEMITTLVKNELHSYRQLPTSLYQIQSKFRDEKRPRFGLMRSREFIMKDAYTFDADEAGLDVSYQKMYDAYARIFDRCGLIYRPVEADPGAIGGNGSHEFMGIADSGEAGIVYCDTCDYAADVEKAECEALPAQEEAPRELNTAATPGCDTIEAVCEYLHAPIEKSVKAVALTSDKGGLILCFVRGDHEVNEIKVTNAVGANEVMMASEEQIRAAGTVPGFMGPIGLDLNKCTILIDATVMNMHNVCCGANQVDTHYVDAEPSRDFVYTKVLDIRTAREGDQCPHCKGHLKEARGIEVGQVFKLYTKYSEALHASFLDPEGKEKPFYMGCYGIGVGRTLAAVMEQYHDENGAIMPKNIAPYEVIVLPVNVKDEASFAKAEEIYKALNAQGIDAILDDRDERAGVKFKDADLIGYPVRVVVGPKTLKRGAMEVKVRYTGEMCDLPLEGDYVSALKDILSKTL</sequence>
<evidence type="ECO:0000256" key="4">
    <source>
        <dbReference type="ARBA" id="ARBA00022598"/>
    </source>
</evidence>
<dbReference type="GO" id="GO:0004827">
    <property type="term" value="F:proline-tRNA ligase activity"/>
    <property type="evidence" value="ECO:0007669"/>
    <property type="project" value="UniProtKB-UniRule"/>
</dbReference>
<dbReference type="GO" id="GO:0005524">
    <property type="term" value="F:ATP binding"/>
    <property type="evidence" value="ECO:0007669"/>
    <property type="project" value="UniProtKB-UniRule"/>
</dbReference>
<dbReference type="AlphaFoldDB" id="A0A943I0R6"/>
<evidence type="ECO:0000256" key="6">
    <source>
        <dbReference type="ARBA" id="ARBA00022840"/>
    </source>
</evidence>
<dbReference type="GO" id="GO:0002161">
    <property type="term" value="F:aminoacyl-tRNA deacylase activity"/>
    <property type="evidence" value="ECO:0007669"/>
    <property type="project" value="InterPro"/>
</dbReference>
<feature type="domain" description="Aminoacyl-transfer RNA synthetases class-II family profile" evidence="13">
    <location>
        <begin position="52"/>
        <end position="465"/>
    </location>
</feature>
<evidence type="ECO:0000256" key="7">
    <source>
        <dbReference type="ARBA" id="ARBA00022917"/>
    </source>
</evidence>